<dbReference type="InterPro" id="IPR020846">
    <property type="entry name" value="MFS_dom"/>
</dbReference>
<name>A0A4P1KHC8_9CAUL</name>
<dbReference type="GO" id="GO:0005886">
    <property type="term" value="C:plasma membrane"/>
    <property type="evidence" value="ECO:0007669"/>
    <property type="project" value="TreeGrafter"/>
</dbReference>
<evidence type="ECO:0000259" key="7">
    <source>
        <dbReference type="PROSITE" id="PS50850"/>
    </source>
</evidence>
<feature type="transmembrane region" description="Helical" evidence="6">
    <location>
        <begin position="108"/>
        <end position="130"/>
    </location>
</feature>
<dbReference type="RefSeq" id="WP_138142045.1">
    <property type="nucleotide sequence ID" value="NZ_LR588407.1"/>
</dbReference>
<reference evidence="8 9" key="1">
    <citation type="submission" date="2019-04" db="EMBL/GenBank/DDBJ databases">
        <authorList>
            <consortium name="Pathogen Informatics"/>
        </authorList>
    </citation>
    <scope>NUCLEOTIDE SEQUENCE [LARGE SCALE GENOMIC DNA]</scope>
    <source>
        <strain evidence="8 9">NCTC9239</strain>
    </source>
</reference>
<feature type="transmembrane region" description="Helical" evidence="6">
    <location>
        <begin position="400"/>
        <end position="420"/>
    </location>
</feature>
<keyword evidence="2" id="KW-0813">Transport</keyword>
<comment type="subcellular location">
    <subcellularLocation>
        <location evidence="1">Endomembrane system</location>
        <topology evidence="1">Multi-pass membrane protein</topology>
    </subcellularLocation>
</comment>
<gene>
    <name evidence="8" type="ORF">NCTC9239_02923</name>
</gene>
<dbReference type="PANTHER" id="PTHR23501">
    <property type="entry name" value="MAJOR FACILITATOR SUPERFAMILY"/>
    <property type="match status" value="1"/>
</dbReference>
<accession>A0A4P1KHC8</accession>
<feature type="transmembrane region" description="Helical" evidence="6">
    <location>
        <begin position="170"/>
        <end position="188"/>
    </location>
</feature>
<dbReference type="Pfam" id="PF07690">
    <property type="entry name" value="MFS_1"/>
    <property type="match status" value="1"/>
</dbReference>
<sequence>MSRRHWNLPWEEFFATLKPHERPVMPGSPSTPDHTMPWRLAYGLVGALVTMTGSLGNAAVTANQPQLAGSLGVTLAEAAWLPVIFVMTNASMNLLLVKFRIQYGLRLFAEIVLIVLIVFLAAALAHLFLQDFVSTLVVRAVAGVAAAGMTTLGILYIIQAFPAQHRLKGIILGVGLSSLAIPAARLGVTTLLDRDLWRAFYMFEVGLVLVALPAVFALKMPPAQRIKSFEPQDFITFALFAPGMALLSAVLGLGRIVWWLEAPWVGWALAAAVLLLSAAAIHEYNRANPLIDLRWLAGRDIVRLMLAILLMRIVLSEQTTGAVGFLQQMGLGNDQMHSLFWVMLAATAAGSLVSAFTLNPTKLWKPISIALGLIALGAYLDSHATVLTRPSELYVSQALLAFAAAFFIGPTMIIGFGKVLQGGGKSFISFIIFFSLCQNVGGLMGSALIGTVQTLREKFHSNQLAESIGLGDPETVQRLQQLGGAYAHVIDDPALRQSAALRLLHQQVSQQAQVLAYNDVFLMISVVAAVGAVWVAANHYRPRIEALCARRRDAAQASQAPAPSAE</sequence>
<feature type="transmembrane region" description="Helical" evidence="6">
    <location>
        <begin position="520"/>
        <end position="537"/>
    </location>
</feature>
<evidence type="ECO:0000256" key="4">
    <source>
        <dbReference type="ARBA" id="ARBA00022989"/>
    </source>
</evidence>
<feature type="transmembrane region" description="Helical" evidence="6">
    <location>
        <begin position="234"/>
        <end position="258"/>
    </location>
</feature>
<feature type="transmembrane region" description="Helical" evidence="6">
    <location>
        <begin position="363"/>
        <end position="380"/>
    </location>
</feature>
<dbReference type="Proteomes" id="UP000309952">
    <property type="component" value="Chromosome"/>
</dbReference>
<evidence type="ECO:0000313" key="9">
    <source>
        <dbReference type="Proteomes" id="UP000309952"/>
    </source>
</evidence>
<proteinExistence type="predicted"/>
<dbReference type="InterPro" id="IPR036259">
    <property type="entry name" value="MFS_trans_sf"/>
</dbReference>
<dbReference type="Gene3D" id="1.20.1250.20">
    <property type="entry name" value="MFS general substrate transporter like domains"/>
    <property type="match status" value="1"/>
</dbReference>
<evidence type="ECO:0000256" key="1">
    <source>
        <dbReference type="ARBA" id="ARBA00004127"/>
    </source>
</evidence>
<feature type="transmembrane region" description="Helical" evidence="6">
    <location>
        <begin position="200"/>
        <end position="218"/>
    </location>
</feature>
<keyword evidence="9" id="KW-1185">Reference proteome</keyword>
<feature type="domain" description="Major facilitator superfamily (MFS) profile" evidence="7">
    <location>
        <begin position="42"/>
        <end position="543"/>
    </location>
</feature>
<keyword evidence="4 6" id="KW-1133">Transmembrane helix</keyword>
<protein>
    <submittedName>
        <fullName evidence="8">Drug resistance MFS transporter, drug:H+ antiporter-2 (14 Spanner) (DHA2) family</fullName>
    </submittedName>
</protein>
<evidence type="ECO:0000256" key="6">
    <source>
        <dbReference type="SAM" id="Phobius"/>
    </source>
</evidence>
<organism evidence="8 9">
    <name type="scientific">Brevundimonas vancanneytii</name>
    <dbReference type="NCBI Taxonomy" id="1325724"/>
    <lineage>
        <taxon>Bacteria</taxon>
        <taxon>Pseudomonadati</taxon>
        <taxon>Pseudomonadota</taxon>
        <taxon>Alphaproteobacteria</taxon>
        <taxon>Caulobacterales</taxon>
        <taxon>Caulobacteraceae</taxon>
        <taxon>Brevundimonas</taxon>
    </lineage>
</organism>
<feature type="transmembrane region" description="Helical" evidence="6">
    <location>
        <begin position="338"/>
        <end position="356"/>
    </location>
</feature>
<dbReference type="PROSITE" id="PS50850">
    <property type="entry name" value="MFS"/>
    <property type="match status" value="1"/>
</dbReference>
<dbReference type="SUPFAM" id="SSF103473">
    <property type="entry name" value="MFS general substrate transporter"/>
    <property type="match status" value="1"/>
</dbReference>
<feature type="transmembrane region" description="Helical" evidence="6">
    <location>
        <begin position="40"/>
        <end position="59"/>
    </location>
</feature>
<keyword evidence="3 6" id="KW-0812">Transmembrane</keyword>
<evidence type="ECO:0000256" key="5">
    <source>
        <dbReference type="ARBA" id="ARBA00023136"/>
    </source>
</evidence>
<dbReference type="EMBL" id="LR588407">
    <property type="protein sequence ID" value="VTO18879.1"/>
    <property type="molecule type" value="Genomic_DNA"/>
</dbReference>
<feature type="transmembrane region" description="Helical" evidence="6">
    <location>
        <begin position="427"/>
        <end position="449"/>
    </location>
</feature>
<feature type="transmembrane region" description="Helical" evidence="6">
    <location>
        <begin position="264"/>
        <end position="281"/>
    </location>
</feature>
<feature type="transmembrane region" description="Helical" evidence="6">
    <location>
        <begin position="136"/>
        <end position="158"/>
    </location>
</feature>
<feature type="transmembrane region" description="Helical" evidence="6">
    <location>
        <begin position="79"/>
        <end position="96"/>
    </location>
</feature>
<feature type="transmembrane region" description="Helical" evidence="6">
    <location>
        <begin position="301"/>
        <end position="326"/>
    </location>
</feature>
<dbReference type="AlphaFoldDB" id="A0A4P1KHC8"/>
<dbReference type="KEGG" id="bvy:NCTC9239_02923"/>
<evidence type="ECO:0000256" key="3">
    <source>
        <dbReference type="ARBA" id="ARBA00022692"/>
    </source>
</evidence>
<dbReference type="GO" id="GO:0022857">
    <property type="term" value="F:transmembrane transporter activity"/>
    <property type="evidence" value="ECO:0007669"/>
    <property type="project" value="InterPro"/>
</dbReference>
<keyword evidence="5 6" id="KW-0472">Membrane</keyword>
<dbReference type="PANTHER" id="PTHR23501:SF191">
    <property type="entry name" value="VACUOLAR BASIC AMINO ACID TRANSPORTER 4"/>
    <property type="match status" value="1"/>
</dbReference>
<dbReference type="GO" id="GO:0012505">
    <property type="term" value="C:endomembrane system"/>
    <property type="evidence" value="ECO:0007669"/>
    <property type="project" value="UniProtKB-SubCell"/>
</dbReference>
<evidence type="ECO:0000313" key="8">
    <source>
        <dbReference type="EMBL" id="VTO18879.1"/>
    </source>
</evidence>
<dbReference type="InterPro" id="IPR011701">
    <property type="entry name" value="MFS"/>
</dbReference>
<evidence type="ECO:0000256" key="2">
    <source>
        <dbReference type="ARBA" id="ARBA00022448"/>
    </source>
</evidence>